<evidence type="ECO:0000313" key="5">
    <source>
        <dbReference type="Proteomes" id="UP000612899"/>
    </source>
</evidence>
<accession>A0A8J3Q1S7</accession>
<dbReference type="Proteomes" id="UP000612899">
    <property type="component" value="Unassembled WGS sequence"/>
</dbReference>
<keyword evidence="1" id="KW-0596">Phosphopantetheine</keyword>
<gene>
    <name evidence="4" type="ORF">Rhe02_01080</name>
</gene>
<comment type="caution">
    <text evidence="4">The sequence shown here is derived from an EMBL/GenBank/DDBJ whole genome shotgun (WGS) entry which is preliminary data.</text>
</comment>
<evidence type="ECO:0000313" key="4">
    <source>
        <dbReference type="EMBL" id="GIH02041.1"/>
    </source>
</evidence>
<proteinExistence type="predicted"/>
<keyword evidence="2" id="KW-0597">Phosphoprotein</keyword>
<reference evidence="4" key="1">
    <citation type="submission" date="2021-01" db="EMBL/GenBank/DDBJ databases">
        <title>Whole genome shotgun sequence of Rhizocola hellebori NBRC 109834.</title>
        <authorList>
            <person name="Komaki H."/>
            <person name="Tamura T."/>
        </authorList>
    </citation>
    <scope>NUCLEOTIDE SEQUENCE</scope>
    <source>
        <strain evidence="4">NBRC 109834</strain>
    </source>
</reference>
<dbReference type="InterPro" id="IPR009081">
    <property type="entry name" value="PP-bd_ACP"/>
</dbReference>
<name>A0A8J3Q1S7_9ACTN</name>
<evidence type="ECO:0000256" key="1">
    <source>
        <dbReference type="ARBA" id="ARBA00022450"/>
    </source>
</evidence>
<dbReference type="Pfam" id="PF00550">
    <property type="entry name" value="PP-binding"/>
    <property type="match status" value="1"/>
</dbReference>
<dbReference type="SMART" id="SM00823">
    <property type="entry name" value="PKS_PP"/>
    <property type="match status" value="1"/>
</dbReference>
<dbReference type="PROSITE" id="PS50075">
    <property type="entry name" value="CARRIER"/>
    <property type="match status" value="1"/>
</dbReference>
<sequence>MESTSTIVRLRSLPMSERREELESTILSVLRAALLMNEDEPISTSQSFFDMGLTSLALTEAKERLEGMLGCHISATVLFNSPTVEQMTDHLAGDVLADLFDEHDSAAPGNGKRPLWDDVMRDVAVSE</sequence>
<dbReference type="InterPro" id="IPR020806">
    <property type="entry name" value="PKS_PP-bd"/>
</dbReference>
<evidence type="ECO:0000259" key="3">
    <source>
        <dbReference type="PROSITE" id="PS50075"/>
    </source>
</evidence>
<protein>
    <recommendedName>
        <fullName evidence="3">Carrier domain-containing protein</fullName>
    </recommendedName>
</protein>
<keyword evidence="5" id="KW-1185">Reference proteome</keyword>
<feature type="domain" description="Carrier" evidence="3">
    <location>
        <begin position="20"/>
        <end position="95"/>
    </location>
</feature>
<dbReference type="AlphaFoldDB" id="A0A8J3Q1S7"/>
<evidence type="ECO:0000256" key="2">
    <source>
        <dbReference type="ARBA" id="ARBA00022553"/>
    </source>
</evidence>
<dbReference type="Gene3D" id="1.10.1200.10">
    <property type="entry name" value="ACP-like"/>
    <property type="match status" value="1"/>
</dbReference>
<organism evidence="4 5">
    <name type="scientific">Rhizocola hellebori</name>
    <dbReference type="NCBI Taxonomy" id="1392758"/>
    <lineage>
        <taxon>Bacteria</taxon>
        <taxon>Bacillati</taxon>
        <taxon>Actinomycetota</taxon>
        <taxon>Actinomycetes</taxon>
        <taxon>Micromonosporales</taxon>
        <taxon>Micromonosporaceae</taxon>
        <taxon>Rhizocola</taxon>
    </lineage>
</organism>
<dbReference type="EMBL" id="BONY01000001">
    <property type="protein sequence ID" value="GIH02041.1"/>
    <property type="molecule type" value="Genomic_DNA"/>
</dbReference>
<dbReference type="GO" id="GO:0031177">
    <property type="term" value="F:phosphopantetheine binding"/>
    <property type="evidence" value="ECO:0007669"/>
    <property type="project" value="InterPro"/>
</dbReference>
<dbReference type="SUPFAM" id="SSF47336">
    <property type="entry name" value="ACP-like"/>
    <property type="match status" value="1"/>
</dbReference>
<dbReference type="InterPro" id="IPR036736">
    <property type="entry name" value="ACP-like_sf"/>
</dbReference>